<evidence type="ECO:0000259" key="2">
    <source>
        <dbReference type="Pfam" id="PF05699"/>
    </source>
</evidence>
<feature type="domain" description="HAT C-terminal dimerisation" evidence="2">
    <location>
        <begin position="315"/>
        <end position="350"/>
    </location>
</feature>
<protein>
    <submittedName>
        <fullName evidence="4">Uncharacterized protein LOC136079422</fullName>
    </submittedName>
</protein>
<name>A0ABM4BQ13_HYDVU</name>
<evidence type="ECO:0000313" key="4">
    <source>
        <dbReference type="RefSeq" id="XP_065651231.1"/>
    </source>
</evidence>
<dbReference type="SUPFAM" id="SSF53098">
    <property type="entry name" value="Ribonuclease H-like"/>
    <property type="match status" value="1"/>
</dbReference>
<keyword evidence="1" id="KW-1133">Transmembrane helix</keyword>
<dbReference type="PANTHER" id="PTHR46289">
    <property type="entry name" value="52 KDA REPRESSOR OF THE INHIBITOR OF THE PROTEIN KINASE-LIKE PROTEIN-RELATED"/>
    <property type="match status" value="1"/>
</dbReference>
<reference evidence="4" key="1">
    <citation type="submission" date="2025-08" db="UniProtKB">
        <authorList>
            <consortium name="RefSeq"/>
        </authorList>
    </citation>
    <scope>IDENTIFICATION</scope>
</reference>
<sequence>MNPKALYVLCANHSLNLVIVDGALSSIIAISFFGVLSRLYTLFSSSPPRWEILKSCVAISVKPQSDTRWESRINCVKPLRFYLKEILEALEKLEEHALEKRDGATATEVRSLTEYIRTWPFLLSIIIWYDVLFQFNKSSKLLQSSATSFDILASEINATKAFLYEYRENGFSDARFKASEIAEVLGIEKVFSMVRSRKKKSIYLYECADHTWQPEHQYKADFFLPLIDMSIALVKERFEQISIVTKLYDYLYRSESLIKACNKNSLSAYCKNLQIKLADIDSEDLKSKLKRFVIVIKEEINALLKSAYDFLNYIYKEELQETYPNLVIALRIILTLPVTVTSAERSISKLN</sequence>
<dbReference type="RefSeq" id="XP_065651231.1">
    <property type="nucleotide sequence ID" value="XM_065795159.1"/>
</dbReference>
<dbReference type="PANTHER" id="PTHR46289:SF19">
    <property type="entry name" value="ZINC FINGER MYM-TYPE CONTAINING 1"/>
    <property type="match status" value="1"/>
</dbReference>
<keyword evidence="3" id="KW-1185">Reference proteome</keyword>
<feature type="transmembrane region" description="Helical" evidence="1">
    <location>
        <begin position="15"/>
        <end position="36"/>
    </location>
</feature>
<dbReference type="InterPro" id="IPR008906">
    <property type="entry name" value="HATC_C_dom"/>
</dbReference>
<keyword evidence="1" id="KW-0812">Transmembrane</keyword>
<dbReference type="Proteomes" id="UP001652625">
    <property type="component" value="Chromosome 04"/>
</dbReference>
<evidence type="ECO:0000256" key="1">
    <source>
        <dbReference type="SAM" id="Phobius"/>
    </source>
</evidence>
<organism evidence="3 4">
    <name type="scientific">Hydra vulgaris</name>
    <name type="common">Hydra</name>
    <name type="synonym">Hydra attenuata</name>
    <dbReference type="NCBI Taxonomy" id="6087"/>
    <lineage>
        <taxon>Eukaryota</taxon>
        <taxon>Metazoa</taxon>
        <taxon>Cnidaria</taxon>
        <taxon>Hydrozoa</taxon>
        <taxon>Hydroidolina</taxon>
        <taxon>Anthoathecata</taxon>
        <taxon>Aplanulata</taxon>
        <taxon>Hydridae</taxon>
        <taxon>Hydra</taxon>
    </lineage>
</organism>
<proteinExistence type="predicted"/>
<keyword evidence="1" id="KW-0472">Membrane</keyword>
<dbReference type="InterPro" id="IPR052958">
    <property type="entry name" value="IFN-induced_PKR_regulator"/>
</dbReference>
<evidence type="ECO:0000313" key="3">
    <source>
        <dbReference type="Proteomes" id="UP001652625"/>
    </source>
</evidence>
<dbReference type="Pfam" id="PF05699">
    <property type="entry name" value="Dimer_Tnp_hAT"/>
    <property type="match status" value="1"/>
</dbReference>
<gene>
    <name evidence="4" type="primary">LOC136079422</name>
</gene>
<accession>A0ABM4BQ13</accession>
<dbReference type="InterPro" id="IPR012337">
    <property type="entry name" value="RNaseH-like_sf"/>
</dbReference>
<dbReference type="GeneID" id="136079422"/>